<geneLocation type="plasmid" evidence="2">
    <name>pBC453</name>
</geneLocation>
<dbReference type="OrthoDB" id="8951748at2"/>
<feature type="region of interest" description="Disordered" evidence="1">
    <location>
        <begin position="1"/>
        <end position="21"/>
    </location>
</feature>
<evidence type="ECO:0000313" key="4">
    <source>
        <dbReference type="Proteomes" id="UP001220209"/>
    </source>
</evidence>
<accession>A0A250LL28</accession>
<feature type="compositionally biased region" description="Polar residues" evidence="1">
    <location>
        <begin position="1"/>
        <end position="16"/>
    </location>
</feature>
<protein>
    <submittedName>
        <fullName evidence="2">Uncharacterized protein</fullName>
    </submittedName>
</protein>
<dbReference type="EMBL" id="AP018360">
    <property type="protein sequence ID" value="BBA45262.1"/>
    <property type="molecule type" value="Genomic_DNA"/>
</dbReference>
<dbReference type="AlphaFoldDB" id="A0A250LL28"/>
<dbReference type="InterPro" id="IPR043991">
    <property type="entry name" value="Gp3-like"/>
</dbReference>
<organism evidence="2">
    <name type="scientific">Burkholderia contaminans</name>
    <dbReference type="NCBI Taxonomy" id="488447"/>
    <lineage>
        <taxon>Bacteria</taxon>
        <taxon>Pseudomonadati</taxon>
        <taxon>Pseudomonadota</taxon>
        <taxon>Betaproteobacteria</taxon>
        <taxon>Burkholderiales</taxon>
        <taxon>Burkholderiaceae</taxon>
        <taxon>Burkholderia</taxon>
        <taxon>Burkholderia cepacia complex</taxon>
    </lineage>
</organism>
<evidence type="ECO:0000313" key="2">
    <source>
        <dbReference type="EMBL" id="BBA45262.1"/>
    </source>
</evidence>
<reference evidence="2" key="2">
    <citation type="journal article" date="2017" name="Genome Announc.">
        <title>High-Quality Draft Genome Sequence of Burkholderia contaminans CH-1, a Gram-Negative Bacterium That Metabolizes 2-Azahypoxanthine, a Plant Growth-Regulating Compound.</title>
        <authorList>
            <person name="Choi J.-H."/>
            <person name="Sugiura H."/>
            <person name="Moriuchi R."/>
            <person name="Kawagishi H."/>
            <person name="Dohra H."/>
        </authorList>
    </citation>
    <scope>NUCLEOTIDE SEQUENCE</scope>
    <source>
        <strain evidence="2">CH-1</strain>
        <plasmid evidence="2">pBC453</plasmid>
    </source>
</reference>
<keyword evidence="2" id="KW-0614">Plasmid</keyword>
<sequence length="474" mass="53138">MKPTKSILSERTTTNFAGPRASGKIRCGTKVLTAAAKQNETAVKIYKDGLAQQRRASAIEKEITAATGLKNPMYPVNTQAFHLSIDDFVMPILPKVILDLYGETVNGARELRMFPVFFHSNELFDFFPHRFESNSGKDRYRSAFNDNGDRVCEVLPDLDPKKVAEQRRAGVKRLPPRDWTVRSLCEPRTCQQFQAGQCQFRGTLKFYIPGVVGLGVVAMETSSEYAAENIWSTLDQIRNTLGHIPNFNPKDPDKPVFYITKVQEERAYFDGDGKRKVGLQWVPRLVPAIDIASMLHQGRNLAQQIAPVAWLSQAPINHDAPEAVTSRSAEVVDKDGATVATDRISQLQRTLEEIFRTGGCSRELALRYLDHKYGAGWDKSVDLLGKAVEGITALTRYKENADVYLESRLLAVDYRIPQELFDVYAKHILGNWERSFPKMRDLIAHITQLFANSERQGIVAMEAACAAMAQGAHC</sequence>
<reference evidence="3 4" key="3">
    <citation type="submission" date="2021-12" db="EMBL/GenBank/DDBJ databases">
        <title>Genomic and phenotypic characterization of three Burkholderia contaminans isolates recovered from different sources.</title>
        <authorList>
            <person name="Lopez De Volder A."/>
            <person name="Fan Y."/>
            <person name="Nunvar J."/>
            <person name="Herrera T."/>
            <person name="Timp W."/>
            <person name="Degrossi J."/>
        </authorList>
    </citation>
    <scope>NUCLEOTIDE SEQUENCE [LARGE SCALE GENOMIC DNA]</scope>
    <source>
        <strain evidence="3 4">LMG 23361</strain>
        <plasmid evidence="3 4">unnamed1</plasmid>
    </source>
</reference>
<dbReference type="EMBL" id="CP090643">
    <property type="protein sequence ID" value="WFN23535.1"/>
    <property type="molecule type" value="Genomic_DNA"/>
</dbReference>
<dbReference type="Pfam" id="PF18897">
    <property type="entry name" value="Gp3-like"/>
    <property type="match status" value="1"/>
</dbReference>
<reference evidence="2" key="1">
    <citation type="journal article" date="2016" name="Biosci. Biotechnol. Biochem.">
        <title>Bioconversion of AHX to AOH by resting cells of Burkholderia contaminans CH-1.</title>
        <authorList>
            <person name="Choi J.H."/>
            <person name="Kikuchi A."/>
            <person name="Pumkaeo P."/>
            <person name="Hirai H."/>
            <person name="Tokuyama S."/>
            <person name="Kawagishi H."/>
        </authorList>
    </citation>
    <scope>NUCLEOTIDE SEQUENCE</scope>
    <source>
        <strain evidence="2">CH-1</strain>
        <plasmid evidence="2">pBC453</plasmid>
    </source>
</reference>
<geneLocation type="plasmid" evidence="3 4">
    <name>unnamed1</name>
</geneLocation>
<gene>
    <name evidence="2" type="ORF">BCCH1_77730</name>
    <name evidence="3" type="ORF">LXE91_39025</name>
</gene>
<name>A0A250LL28_9BURK</name>
<dbReference type="Proteomes" id="UP001220209">
    <property type="component" value="Plasmid unnamed1"/>
</dbReference>
<evidence type="ECO:0000256" key="1">
    <source>
        <dbReference type="SAM" id="MobiDB-lite"/>
    </source>
</evidence>
<evidence type="ECO:0000313" key="3">
    <source>
        <dbReference type="EMBL" id="WFN23535.1"/>
    </source>
</evidence>
<proteinExistence type="predicted"/>
<dbReference type="RefSeq" id="WP_046543945.1">
    <property type="nucleotide sequence ID" value="NZ_AP018360.1"/>
</dbReference>